<comment type="caution">
    <text evidence="1">The sequence shown here is derived from an EMBL/GenBank/DDBJ whole genome shotgun (WGS) entry which is preliminary data.</text>
</comment>
<gene>
    <name evidence="1" type="ORF">ECE50_007660</name>
</gene>
<reference evidence="1" key="1">
    <citation type="submission" date="2020-05" db="EMBL/GenBank/DDBJ databases">
        <title>Chitinophaga laudate sp. nov., isolated from a tropical peat swamp.</title>
        <authorList>
            <person name="Goh C.B.S."/>
            <person name="Lee M.S."/>
            <person name="Parimannan S."/>
            <person name="Pasbakhsh P."/>
            <person name="Yule C.M."/>
            <person name="Rajandas H."/>
            <person name="Loke S."/>
            <person name="Croft L."/>
            <person name="Tan J.B.L."/>
        </authorList>
    </citation>
    <scope>NUCLEOTIDE SEQUENCE</scope>
    <source>
        <strain evidence="1">Mgbs1</strain>
    </source>
</reference>
<protein>
    <submittedName>
        <fullName evidence="1">Gluconate 2-dehydrogenase subunit 3 family protein</fullName>
    </submittedName>
</protein>
<organism evidence="1 2">
    <name type="scientific">Chitinophaga solisilvae</name>
    <dbReference type="NCBI Taxonomy" id="1233460"/>
    <lineage>
        <taxon>Bacteria</taxon>
        <taxon>Pseudomonadati</taxon>
        <taxon>Bacteroidota</taxon>
        <taxon>Chitinophagia</taxon>
        <taxon>Chitinophagales</taxon>
        <taxon>Chitinophagaceae</taxon>
        <taxon>Chitinophaga</taxon>
    </lineage>
</organism>
<keyword evidence="2" id="KW-1185">Reference proteome</keyword>
<proteinExistence type="predicted"/>
<name>A0A433WDB0_9BACT</name>
<accession>A0A433WDB0</accession>
<evidence type="ECO:0000313" key="2">
    <source>
        <dbReference type="Proteomes" id="UP000281028"/>
    </source>
</evidence>
<sequence>MNRRKAIAGIVLFGGAVYAGVRGLRLFSTADLSQLPGHRALIAELAEMIIPRTDTPGAKDAAAEDFIITMIKDCTPRKSQYNFMQGLSDVTAYTRRHYGCTFMECTQEQRTEVIAHFEERDRPFSGLAGKVSRKLSGDAFFQTLKRYTIQGYCTSKQGATKGLAYDYVPGAFRGCVPLQPGQKCWAT</sequence>
<dbReference type="InterPro" id="IPR027056">
    <property type="entry name" value="Gluconate_2DH_su3"/>
</dbReference>
<dbReference type="AlphaFoldDB" id="A0A433WDB0"/>
<dbReference type="OrthoDB" id="6385145at2"/>
<dbReference type="Proteomes" id="UP000281028">
    <property type="component" value="Unassembled WGS sequence"/>
</dbReference>
<dbReference type="Pfam" id="PF13618">
    <property type="entry name" value="Gluconate_2-dh3"/>
    <property type="match status" value="1"/>
</dbReference>
<dbReference type="EMBL" id="RIAR02000001">
    <property type="protein sequence ID" value="NSL86701.1"/>
    <property type="molecule type" value="Genomic_DNA"/>
</dbReference>
<evidence type="ECO:0000313" key="1">
    <source>
        <dbReference type="EMBL" id="NSL86701.1"/>
    </source>
</evidence>